<dbReference type="InterPro" id="IPR004838">
    <property type="entry name" value="NHTrfase_class1_PyrdxlP-BS"/>
</dbReference>
<evidence type="ECO:0000256" key="1">
    <source>
        <dbReference type="ARBA" id="ARBA00001933"/>
    </source>
</evidence>
<dbReference type="Gene3D" id="3.40.640.10">
    <property type="entry name" value="Type I PLP-dependent aspartate aminotransferase-like (Major domain)"/>
    <property type="match status" value="1"/>
</dbReference>
<dbReference type="GO" id="GO:0030170">
    <property type="term" value="F:pyridoxal phosphate binding"/>
    <property type="evidence" value="ECO:0007669"/>
    <property type="project" value="InterPro"/>
</dbReference>
<dbReference type="GO" id="GO:0008483">
    <property type="term" value="F:transaminase activity"/>
    <property type="evidence" value="ECO:0007669"/>
    <property type="project" value="UniProtKB-KW"/>
</dbReference>
<keyword evidence="4 6" id="KW-0808">Transferase</keyword>
<name>A0A2T0ATN7_9FIRM</name>
<dbReference type="AlphaFoldDB" id="A0A2T0ATN7"/>
<comment type="similarity">
    <text evidence="2 6">Belongs to the class-I pyridoxal-phosphate-dependent aminotransferase family.</text>
</comment>
<gene>
    <name evidence="8" type="primary">aspC</name>
    <name evidence="8" type="ORF">MOHU_09450</name>
</gene>
<dbReference type="PANTHER" id="PTHR46383">
    <property type="entry name" value="ASPARTATE AMINOTRANSFERASE"/>
    <property type="match status" value="1"/>
</dbReference>
<dbReference type="FunFam" id="3.40.640.10:FF:000033">
    <property type="entry name" value="Aspartate aminotransferase"/>
    <property type="match status" value="1"/>
</dbReference>
<comment type="caution">
    <text evidence="8">The sequence shown here is derived from an EMBL/GenBank/DDBJ whole genome shotgun (WGS) entry which is preliminary data.</text>
</comment>
<keyword evidence="5" id="KW-0663">Pyridoxal phosphate</keyword>
<protein>
    <recommendedName>
        <fullName evidence="6">Aminotransferase</fullName>
        <ecNumber evidence="6">2.6.1.-</ecNumber>
    </recommendedName>
</protein>
<evidence type="ECO:0000313" key="8">
    <source>
        <dbReference type="EMBL" id="PRR73811.1"/>
    </source>
</evidence>
<feature type="domain" description="Aminotransferase class I/classII large" evidence="7">
    <location>
        <begin position="36"/>
        <end position="378"/>
    </location>
</feature>
<evidence type="ECO:0000256" key="3">
    <source>
        <dbReference type="ARBA" id="ARBA00022576"/>
    </source>
</evidence>
<dbReference type="Pfam" id="PF00155">
    <property type="entry name" value="Aminotran_1_2"/>
    <property type="match status" value="1"/>
</dbReference>
<dbReference type="PROSITE" id="PS00105">
    <property type="entry name" value="AA_TRANSFER_CLASS_1"/>
    <property type="match status" value="1"/>
</dbReference>
<dbReference type="EC" id="2.6.1.-" evidence="6"/>
<dbReference type="RefSeq" id="WP_106005084.1">
    <property type="nucleotide sequence ID" value="NZ_CP136419.1"/>
</dbReference>
<dbReference type="InterPro" id="IPR050596">
    <property type="entry name" value="AspAT/PAT-like"/>
</dbReference>
<evidence type="ECO:0000259" key="7">
    <source>
        <dbReference type="Pfam" id="PF00155"/>
    </source>
</evidence>
<dbReference type="OrthoDB" id="9802328at2"/>
<evidence type="ECO:0000256" key="2">
    <source>
        <dbReference type="ARBA" id="ARBA00007441"/>
    </source>
</evidence>
<dbReference type="GO" id="GO:0006520">
    <property type="term" value="P:amino acid metabolic process"/>
    <property type="evidence" value="ECO:0007669"/>
    <property type="project" value="InterPro"/>
</dbReference>
<evidence type="ECO:0000256" key="4">
    <source>
        <dbReference type="ARBA" id="ARBA00022679"/>
    </source>
</evidence>
<keyword evidence="3 6" id="KW-0032">Aminotransferase</keyword>
<accession>A0A2T0ATN7</accession>
<dbReference type="InterPro" id="IPR015421">
    <property type="entry name" value="PyrdxlP-dep_Trfase_major"/>
</dbReference>
<dbReference type="Proteomes" id="UP000238415">
    <property type="component" value="Unassembled WGS sequence"/>
</dbReference>
<reference evidence="8 9" key="1">
    <citation type="submission" date="2018-03" db="EMBL/GenBank/DDBJ databases">
        <title>Genome sequence of Moorella humiferrea DSM 23265.</title>
        <authorList>
            <person name="Poehlein A."/>
            <person name="Daniel R."/>
        </authorList>
    </citation>
    <scope>NUCLEOTIDE SEQUENCE [LARGE SCALE GENOMIC DNA]</scope>
    <source>
        <strain evidence="8 9">DSM 23265</strain>
    </source>
</reference>
<dbReference type="PANTHER" id="PTHR46383:SF2">
    <property type="entry name" value="AMINOTRANSFERASE"/>
    <property type="match status" value="1"/>
</dbReference>
<dbReference type="EMBL" id="PVXM01000015">
    <property type="protein sequence ID" value="PRR73811.1"/>
    <property type="molecule type" value="Genomic_DNA"/>
</dbReference>
<organism evidence="8 9">
    <name type="scientific">Neomoorella humiferrea</name>
    <dbReference type="NCBI Taxonomy" id="676965"/>
    <lineage>
        <taxon>Bacteria</taxon>
        <taxon>Bacillati</taxon>
        <taxon>Bacillota</taxon>
        <taxon>Clostridia</taxon>
        <taxon>Neomoorellales</taxon>
        <taxon>Neomoorellaceae</taxon>
        <taxon>Neomoorella</taxon>
    </lineage>
</organism>
<evidence type="ECO:0000313" key="9">
    <source>
        <dbReference type="Proteomes" id="UP000238415"/>
    </source>
</evidence>
<proteinExistence type="inferred from homology"/>
<evidence type="ECO:0000256" key="6">
    <source>
        <dbReference type="RuleBase" id="RU000481"/>
    </source>
</evidence>
<evidence type="ECO:0000256" key="5">
    <source>
        <dbReference type="ARBA" id="ARBA00022898"/>
    </source>
</evidence>
<dbReference type="InterPro" id="IPR015424">
    <property type="entry name" value="PyrdxlP-dep_Trfase"/>
</dbReference>
<comment type="cofactor">
    <cofactor evidence="1 6">
        <name>pyridoxal 5'-phosphate</name>
        <dbReference type="ChEBI" id="CHEBI:597326"/>
    </cofactor>
</comment>
<dbReference type="CDD" id="cd00609">
    <property type="entry name" value="AAT_like"/>
    <property type="match status" value="1"/>
</dbReference>
<keyword evidence="9" id="KW-1185">Reference proteome</keyword>
<dbReference type="SUPFAM" id="SSF53383">
    <property type="entry name" value="PLP-dependent transferases"/>
    <property type="match status" value="1"/>
</dbReference>
<sequence>MPDREKDIATRAREMPPFIVMDILEKAKEMEARGENIIHLEIGEPDFDTPEPIKEAARRALRDGDTHYTHSLGKPELREEIARYYQRKYGVSISPDQVVVTSGTSPAMLLTFSVLLKQGDEVILPDPYYACYPNFIRYAGGQPVFIPVQEEDGFKYRLPPVQASIGPRTKAILINSPANPTGTVFTADELAALAGLGPYIIADEIYHGLVYEGREHTILEFTDRAFVINGFSKLYAMTGWRLGYVIAPPEFVRPLQKLQQNLFICAGSFVQAAGIAALRECDEHVAHMVATYDERRRYLLSRLKAMGLATRVEPTGAFYALANVKKYTDASYSFAFEILEKARVAVTPGIDFGRNCEGYIRISYANSLENIKEGLDRLERFLAGKKA</sequence>
<dbReference type="InterPro" id="IPR004839">
    <property type="entry name" value="Aminotransferase_I/II_large"/>
</dbReference>